<keyword evidence="5" id="KW-1185">Reference proteome</keyword>
<reference evidence="4" key="2">
    <citation type="submission" date="2020-05" db="UniProtKB">
        <authorList>
            <consortium name="EnsemblMetazoa"/>
        </authorList>
    </citation>
    <scope>IDENTIFICATION</scope>
</reference>
<evidence type="ECO:0000313" key="4">
    <source>
        <dbReference type="EnsemblMetazoa" id="ASIC011441-PA"/>
    </source>
</evidence>
<evidence type="ECO:0000256" key="1">
    <source>
        <dbReference type="SAM" id="MobiDB-lite"/>
    </source>
</evidence>
<feature type="compositionally biased region" description="Low complexity" evidence="1">
    <location>
        <begin position="30"/>
        <end position="40"/>
    </location>
</feature>
<dbReference type="VEuPathDB" id="VectorBase:ASIC011441"/>
<keyword evidence="2" id="KW-0732">Signal</keyword>
<feature type="region of interest" description="Disordered" evidence="1">
    <location>
        <begin position="26"/>
        <end position="70"/>
    </location>
</feature>
<evidence type="ECO:0000313" key="5">
    <source>
        <dbReference type="Proteomes" id="UP000030765"/>
    </source>
</evidence>
<sequence length="70" mass="7239">MKLSFFLAIVAAILLFVNVAAVHGDRGGKKTTVVGGTTRTEGTRGTKGTKGTKAPKVESVESVESAEDSM</sequence>
<protein>
    <submittedName>
        <fullName evidence="3 4">Complement C1q tumor necrosis factor-related protein 6 isoform 1</fullName>
    </submittedName>
</protein>
<evidence type="ECO:0000313" key="3">
    <source>
        <dbReference type="EMBL" id="KFB43709.1"/>
    </source>
</evidence>
<feature type="chain" id="PRO_5010759933" evidence="2">
    <location>
        <begin position="25"/>
        <end position="70"/>
    </location>
</feature>
<dbReference type="VEuPathDB" id="VectorBase:ASIS006319"/>
<dbReference type="Proteomes" id="UP000030765">
    <property type="component" value="Unassembled WGS sequence"/>
</dbReference>
<organism evidence="3">
    <name type="scientific">Anopheles sinensis</name>
    <name type="common">Mosquito</name>
    <dbReference type="NCBI Taxonomy" id="74873"/>
    <lineage>
        <taxon>Eukaryota</taxon>
        <taxon>Metazoa</taxon>
        <taxon>Ecdysozoa</taxon>
        <taxon>Arthropoda</taxon>
        <taxon>Hexapoda</taxon>
        <taxon>Insecta</taxon>
        <taxon>Pterygota</taxon>
        <taxon>Neoptera</taxon>
        <taxon>Endopterygota</taxon>
        <taxon>Diptera</taxon>
        <taxon>Nematocera</taxon>
        <taxon>Culicoidea</taxon>
        <taxon>Culicidae</taxon>
        <taxon>Anophelinae</taxon>
        <taxon>Anopheles</taxon>
    </lineage>
</organism>
<name>A0A084W0G5_ANOSI</name>
<evidence type="ECO:0000256" key="2">
    <source>
        <dbReference type="SAM" id="SignalP"/>
    </source>
</evidence>
<gene>
    <name evidence="3" type="ORF">ZHAS_00011441</name>
</gene>
<feature type="signal peptide" evidence="2">
    <location>
        <begin position="1"/>
        <end position="24"/>
    </location>
</feature>
<dbReference type="EMBL" id="ATLV01019122">
    <property type="status" value="NOT_ANNOTATED_CDS"/>
    <property type="molecule type" value="Genomic_DNA"/>
</dbReference>
<dbReference type="EMBL" id="KE525262">
    <property type="protein sequence ID" value="KFB43709.1"/>
    <property type="molecule type" value="Genomic_DNA"/>
</dbReference>
<accession>A0A084W0G5</accession>
<reference evidence="3 5" key="1">
    <citation type="journal article" date="2014" name="BMC Genomics">
        <title>Genome sequence of Anopheles sinensis provides insight into genetics basis of mosquito competence for malaria parasites.</title>
        <authorList>
            <person name="Zhou D."/>
            <person name="Zhang D."/>
            <person name="Ding G."/>
            <person name="Shi L."/>
            <person name="Hou Q."/>
            <person name="Ye Y."/>
            <person name="Xu Y."/>
            <person name="Zhou H."/>
            <person name="Xiong C."/>
            <person name="Li S."/>
            <person name="Yu J."/>
            <person name="Hong S."/>
            <person name="Yu X."/>
            <person name="Zou P."/>
            <person name="Chen C."/>
            <person name="Chang X."/>
            <person name="Wang W."/>
            <person name="Lv Y."/>
            <person name="Sun Y."/>
            <person name="Ma L."/>
            <person name="Shen B."/>
            <person name="Zhu C."/>
        </authorList>
    </citation>
    <scope>NUCLEOTIDE SEQUENCE [LARGE SCALE GENOMIC DNA]</scope>
</reference>
<dbReference type="AlphaFoldDB" id="A0A084W0G5"/>
<proteinExistence type="predicted"/>
<dbReference type="EnsemblMetazoa" id="ASIC011441-RA">
    <property type="protein sequence ID" value="ASIC011441-PA"/>
    <property type="gene ID" value="ASIC011441"/>
</dbReference>